<dbReference type="InterPro" id="IPR036457">
    <property type="entry name" value="PPM-type-like_dom_sf"/>
</dbReference>
<evidence type="ECO:0008006" key="3">
    <source>
        <dbReference type="Google" id="ProtNLM"/>
    </source>
</evidence>
<dbReference type="OrthoDB" id="19329at2759"/>
<sequence length="178" mass="19876">MPVSSIELDTAYSLKSSHSINVSSGTRISQATFQPLKPCNEDQTVFVERGGLGFIVGVFDGHYAHELSDYASRTLPKLLLDHIADATATPGTNFSDAVTTSFIEVIKDFDASLLQNLLSHFPELDKPEWWLDPRWDDHAEIYRCIGYSNENSRFRKARRAVVGSTLLIGFMGEGRKHV</sequence>
<dbReference type="EMBL" id="JADNRY010000458">
    <property type="protein sequence ID" value="KAF9051248.1"/>
    <property type="molecule type" value="Genomic_DNA"/>
</dbReference>
<dbReference type="AlphaFoldDB" id="A0A9P5P6P8"/>
<evidence type="ECO:0000313" key="2">
    <source>
        <dbReference type="Proteomes" id="UP000772434"/>
    </source>
</evidence>
<organism evidence="1 2">
    <name type="scientific">Rhodocollybia butyracea</name>
    <dbReference type="NCBI Taxonomy" id="206335"/>
    <lineage>
        <taxon>Eukaryota</taxon>
        <taxon>Fungi</taxon>
        <taxon>Dikarya</taxon>
        <taxon>Basidiomycota</taxon>
        <taxon>Agaricomycotina</taxon>
        <taxon>Agaricomycetes</taxon>
        <taxon>Agaricomycetidae</taxon>
        <taxon>Agaricales</taxon>
        <taxon>Marasmiineae</taxon>
        <taxon>Omphalotaceae</taxon>
        <taxon>Rhodocollybia</taxon>
    </lineage>
</organism>
<protein>
    <recommendedName>
        <fullName evidence="3">PPM-type phosphatase domain-containing protein</fullName>
    </recommendedName>
</protein>
<evidence type="ECO:0000313" key="1">
    <source>
        <dbReference type="EMBL" id="KAF9051248.1"/>
    </source>
</evidence>
<reference evidence="1" key="1">
    <citation type="submission" date="2020-11" db="EMBL/GenBank/DDBJ databases">
        <authorList>
            <consortium name="DOE Joint Genome Institute"/>
            <person name="Ahrendt S."/>
            <person name="Riley R."/>
            <person name="Andreopoulos W."/>
            <person name="Labutti K."/>
            <person name="Pangilinan J."/>
            <person name="Ruiz-Duenas F.J."/>
            <person name="Barrasa J.M."/>
            <person name="Sanchez-Garcia M."/>
            <person name="Camarero S."/>
            <person name="Miyauchi S."/>
            <person name="Serrano A."/>
            <person name="Linde D."/>
            <person name="Babiker R."/>
            <person name="Drula E."/>
            <person name="Ayuso-Fernandez I."/>
            <person name="Pacheco R."/>
            <person name="Padilla G."/>
            <person name="Ferreira P."/>
            <person name="Barriuso J."/>
            <person name="Kellner H."/>
            <person name="Castanera R."/>
            <person name="Alfaro M."/>
            <person name="Ramirez L."/>
            <person name="Pisabarro A.G."/>
            <person name="Kuo A."/>
            <person name="Tritt A."/>
            <person name="Lipzen A."/>
            <person name="He G."/>
            <person name="Yan M."/>
            <person name="Ng V."/>
            <person name="Cullen D."/>
            <person name="Martin F."/>
            <person name="Rosso M.-N."/>
            <person name="Henrissat B."/>
            <person name="Hibbett D."/>
            <person name="Martinez A.T."/>
            <person name="Grigoriev I.V."/>
        </authorList>
    </citation>
    <scope>NUCLEOTIDE SEQUENCE</scope>
    <source>
        <strain evidence="1">AH 40177</strain>
    </source>
</reference>
<dbReference type="Gene3D" id="3.60.40.10">
    <property type="entry name" value="PPM-type phosphatase domain"/>
    <property type="match status" value="1"/>
</dbReference>
<proteinExistence type="predicted"/>
<dbReference type="SUPFAM" id="SSF81606">
    <property type="entry name" value="PP2C-like"/>
    <property type="match status" value="1"/>
</dbReference>
<accession>A0A9P5P6P8</accession>
<name>A0A9P5P6P8_9AGAR</name>
<keyword evidence="2" id="KW-1185">Reference proteome</keyword>
<dbReference type="Proteomes" id="UP000772434">
    <property type="component" value="Unassembled WGS sequence"/>
</dbReference>
<gene>
    <name evidence="1" type="ORF">BDP27DRAFT_1433916</name>
</gene>
<comment type="caution">
    <text evidence="1">The sequence shown here is derived from an EMBL/GenBank/DDBJ whole genome shotgun (WGS) entry which is preliminary data.</text>
</comment>